<dbReference type="SUPFAM" id="SSF52540">
    <property type="entry name" value="P-loop containing nucleoside triphosphate hydrolases"/>
    <property type="match status" value="1"/>
</dbReference>
<comment type="caution">
    <text evidence="2">The sequence shown here is derived from an EMBL/GenBank/DDBJ whole genome shotgun (WGS) entry which is preliminary data.</text>
</comment>
<dbReference type="InterPro" id="IPR027417">
    <property type="entry name" value="P-loop_NTPase"/>
</dbReference>
<reference evidence="3" key="1">
    <citation type="journal article" date="2019" name="Int. J. Syst. Evol. Microbiol.">
        <title>The Global Catalogue of Microorganisms (GCM) 10K type strain sequencing project: providing services to taxonomists for standard genome sequencing and annotation.</title>
        <authorList>
            <consortium name="The Broad Institute Genomics Platform"/>
            <consortium name="The Broad Institute Genome Sequencing Center for Infectious Disease"/>
            <person name="Wu L."/>
            <person name="Ma J."/>
        </authorList>
    </citation>
    <scope>NUCLEOTIDE SEQUENCE [LARGE SCALE GENOMIC DNA]</scope>
    <source>
        <strain evidence="3">KCTC 52660</strain>
    </source>
</reference>
<dbReference type="InterPro" id="IPR003959">
    <property type="entry name" value="ATPase_AAA_core"/>
</dbReference>
<dbReference type="Proteomes" id="UP001595386">
    <property type="component" value="Unassembled WGS sequence"/>
</dbReference>
<dbReference type="InterPro" id="IPR051396">
    <property type="entry name" value="Bact_Antivir_Def_Nuclease"/>
</dbReference>
<organism evidence="2 3">
    <name type="scientific">Halomonas tibetensis</name>
    <dbReference type="NCBI Taxonomy" id="2259590"/>
    <lineage>
        <taxon>Bacteria</taxon>
        <taxon>Pseudomonadati</taxon>
        <taxon>Pseudomonadota</taxon>
        <taxon>Gammaproteobacteria</taxon>
        <taxon>Oceanospirillales</taxon>
        <taxon>Halomonadaceae</taxon>
        <taxon>Halomonas</taxon>
    </lineage>
</organism>
<feature type="domain" description="ATPase AAA-type core" evidence="1">
    <location>
        <begin position="90"/>
        <end position="219"/>
    </location>
</feature>
<dbReference type="EMBL" id="JBHRSQ010000011">
    <property type="protein sequence ID" value="MFC2992176.1"/>
    <property type="molecule type" value="Genomic_DNA"/>
</dbReference>
<dbReference type="Gene3D" id="3.40.50.300">
    <property type="entry name" value="P-loop containing nucleotide triphosphate hydrolases"/>
    <property type="match status" value="1"/>
</dbReference>
<gene>
    <name evidence="2" type="ORF">ACFODV_09050</name>
</gene>
<keyword evidence="3" id="KW-1185">Reference proteome</keyword>
<accession>A0ABV7B5K5</accession>
<dbReference type="PANTHER" id="PTHR43581">
    <property type="entry name" value="ATP/GTP PHOSPHATASE"/>
    <property type="match status" value="1"/>
</dbReference>
<proteinExistence type="predicted"/>
<evidence type="ECO:0000313" key="2">
    <source>
        <dbReference type="EMBL" id="MFC2992176.1"/>
    </source>
</evidence>
<protein>
    <submittedName>
        <fullName evidence="2">AAA family ATPase</fullName>
    </submittedName>
</protein>
<sequence>MVRAKSATQVSRWQAENQLAMHEQPVIFLGSQNRGFIQHESHQPPAIRTLQQRREGYLKQVFQGMASQFTSLNMQVGIEQWFISLAQSANPYQKKEDNREVEIHTLLRLLNQIDDRIDPEFLEISGDSRVSLKVEGQKRELSHLSSGFASLLKLLQAIVSGYGYFTNETRLQHVKGIVLIDEIESHLHLAWQVRIIPLLKALFPHTRFIVSTHSSLVISQLHEGEAYRLQRDECGVVRAGRIAAPDKAAMIDVLKDAFGIDLNRMKRERMSAEEQKQA</sequence>
<dbReference type="Pfam" id="PF13304">
    <property type="entry name" value="AAA_21"/>
    <property type="match status" value="1"/>
</dbReference>
<dbReference type="PANTHER" id="PTHR43581:SF2">
    <property type="entry name" value="EXCINUCLEASE ATPASE SUBUNIT"/>
    <property type="match status" value="1"/>
</dbReference>
<evidence type="ECO:0000259" key="1">
    <source>
        <dbReference type="Pfam" id="PF13304"/>
    </source>
</evidence>
<name>A0ABV7B5K5_9GAMM</name>
<evidence type="ECO:0000313" key="3">
    <source>
        <dbReference type="Proteomes" id="UP001595386"/>
    </source>
</evidence>
<dbReference type="RefSeq" id="WP_379757911.1">
    <property type="nucleotide sequence ID" value="NZ_JBHRSQ010000011.1"/>
</dbReference>